<feature type="active site" evidence="10">
    <location>
        <position position="267"/>
    </location>
</feature>
<evidence type="ECO:0000256" key="7">
    <source>
        <dbReference type="ARBA" id="ARBA00023125"/>
    </source>
</evidence>
<dbReference type="InterPro" id="IPR013762">
    <property type="entry name" value="Integrase-like_cat_sf"/>
</dbReference>
<keyword evidence="8 10" id="KW-0233">DNA recombination</keyword>
<evidence type="ECO:0000256" key="5">
    <source>
        <dbReference type="ARBA" id="ARBA00022829"/>
    </source>
</evidence>
<dbReference type="CDD" id="cd00798">
    <property type="entry name" value="INT_XerDC_C"/>
    <property type="match status" value="1"/>
</dbReference>
<dbReference type="InterPro" id="IPR023009">
    <property type="entry name" value="Tyrosine_recombinase_XerC/XerD"/>
</dbReference>
<keyword evidence="15" id="KW-1185">Reference proteome</keyword>
<evidence type="ECO:0000313" key="14">
    <source>
        <dbReference type="EMBL" id="WZJ21659.1"/>
    </source>
</evidence>
<evidence type="ECO:0000256" key="3">
    <source>
        <dbReference type="ARBA" id="ARBA00022490"/>
    </source>
</evidence>
<feature type="active site" evidence="10">
    <location>
        <position position="146"/>
    </location>
</feature>
<evidence type="ECO:0000259" key="13">
    <source>
        <dbReference type="PROSITE" id="PS51900"/>
    </source>
</evidence>
<dbReference type="PROSITE" id="PS51900">
    <property type="entry name" value="CB"/>
    <property type="match status" value="1"/>
</dbReference>
<dbReference type="NCBIfam" id="TIGR02224">
    <property type="entry name" value="recomb_XerC"/>
    <property type="match status" value="1"/>
</dbReference>
<evidence type="ECO:0000256" key="8">
    <source>
        <dbReference type="ARBA" id="ARBA00023172"/>
    </source>
</evidence>
<dbReference type="SUPFAM" id="SSF56349">
    <property type="entry name" value="DNA breaking-rejoining enzymes"/>
    <property type="match status" value="1"/>
</dbReference>
<dbReference type="InterPro" id="IPR050090">
    <property type="entry name" value="Tyrosine_recombinase_XerCD"/>
</dbReference>
<evidence type="ECO:0000256" key="11">
    <source>
        <dbReference type="NCBIfam" id="TIGR02224"/>
    </source>
</evidence>
<organism evidence="14 15">
    <name type="scientific">Azonexus hydrophilus</name>
    <dbReference type="NCBI Taxonomy" id="418702"/>
    <lineage>
        <taxon>Bacteria</taxon>
        <taxon>Pseudomonadati</taxon>
        <taxon>Pseudomonadota</taxon>
        <taxon>Betaproteobacteria</taxon>
        <taxon>Rhodocyclales</taxon>
        <taxon>Azonexaceae</taxon>
        <taxon>Azonexus</taxon>
    </lineage>
</organism>
<dbReference type="InterPro" id="IPR010998">
    <property type="entry name" value="Integrase_recombinase_N"/>
</dbReference>
<comment type="similarity">
    <text evidence="2 10">Belongs to the 'phage' integrase family. XerC subfamily.</text>
</comment>
<evidence type="ECO:0000256" key="1">
    <source>
        <dbReference type="ARBA" id="ARBA00004496"/>
    </source>
</evidence>
<feature type="active site" evidence="10">
    <location>
        <position position="244"/>
    </location>
</feature>
<comment type="function">
    <text evidence="10">Site-specific tyrosine recombinase, which acts by catalyzing the cutting and rejoining of the recombining DNA molecules. The XerC-XerD complex is essential to convert dimers of the bacterial chromosome into monomers to permit their segregation at cell division. It also contributes to the segregational stability of plasmids.</text>
</comment>
<dbReference type="Gene3D" id="1.10.443.10">
    <property type="entry name" value="Intergrase catalytic core"/>
    <property type="match status" value="1"/>
</dbReference>
<dbReference type="PROSITE" id="PS51898">
    <property type="entry name" value="TYR_RECOMBINASE"/>
    <property type="match status" value="1"/>
</dbReference>
<dbReference type="InterPro" id="IPR002104">
    <property type="entry name" value="Integrase_catalytic"/>
</dbReference>
<feature type="domain" description="Tyr recombinase" evidence="12">
    <location>
        <begin position="105"/>
        <end position="289"/>
    </location>
</feature>
<accession>A0ABZ2XJL2</accession>
<dbReference type="InterPro" id="IPR004107">
    <property type="entry name" value="Integrase_SAM-like_N"/>
</dbReference>
<evidence type="ECO:0000256" key="9">
    <source>
        <dbReference type="ARBA" id="ARBA00023306"/>
    </source>
</evidence>
<dbReference type="InterPro" id="IPR044068">
    <property type="entry name" value="CB"/>
</dbReference>
<dbReference type="PANTHER" id="PTHR30349:SF81">
    <property type="entry name" value="TYROSINE RECOMBINASE XERC"/>
    <property type="match status" value="1"/>
</dbReference>
<evidence type="ECO:0000259" key="12">
    <source>
        <dbReference type="PROSITE" id="PS51898"/>
    </source>
</evidence>
<dbReference type="Pfam" id="PF00589">
    <property type="entry name" value="Phage_integrase"/>
    <property type="match status" value="1"/>
</dbReference>
<dbReference type="Proteomes" id="UP001479520">
    <property type="component" value="Chromosome"/>
</dbReference>
<dbReference type="RefSeq" id="WP_028994102.1">
    <property type="nucleotide sequence ID" value="NZ_CP151406.1"/>
</dbReference>
<dbReference type="InterPro" id="IPR011931">
    <property type="entry name" value="Recomb_XerC"/>
</dbReference>
<gene>
    <name evidence="10 14" type="primary">xerC</name>
    <name evidence="14" type="ORF">AADV58_00505</name>
</gene>
<keyword evidence="5 10" id="KW-0159">Chromosome partition</keyword>
<keyword evidence="7 10" id="KW-0238">DNA-binding</keyword>
<name>A0ABZ2XJL2_9RHOO</name>
<evidence type="ECO:0000256" key="2">
    <source>
        <dbReference type="ARBA" id="ARBA00006657"/>
    </source>
</evidence>
<dbReference type="Pfam" id="PF02899">
    <property type="entry name" value="Phage_int_SAM_1"/>
    <property type="match status" value="1"/>
</dbReference>
<keyword evidence="9 10" id="KW-0131">Cell cycle</keyword>
<keyword evidence="6 10" id="KW-0229">DNA integration</keyword>
<comment type="subcellular location">
    <subcellularLocation>
        <location evidence="1 10">Cytoplasm</location>
    </subcellularLocation>
</comment>
<evidence type="ECO:0000256" key="6">
    <source>
        <dbReference type="ARBA" id="ARBA00022908"/>
    </source>
</evidence>
<reference evidence="14 15" key="1">
    <citation type="submission" date="2024-04" db="EMBL/GenBank/DDBJ databases">
        <title>Dissimilatory iodate-reducing microorganisms contribute to the enrichment of iodine in groundwater.</title>
        <authorList>
            <person name="Jiang Z."/>
        </authorList>
    </citation>
    <scope>NUCLEOTIDE SEQUENCE [LARGE SCALE GENOMIC DNA]</scope>
    <source>
        <strain evidence="14 15">NCP973</strain>
    </source>
</reference>
<protein>
    <recommendedName>
        <fullName evidence="10 11">Tyrosine recombinase XerC</fullName>
    </recommendedName>
</protein>
<dbReference type="InterPro" id="IPR011010">
    <property type="entry name" value="DNA_brk_join_enz"/>
</dbReference>
<evidence type="ECO:0000256" key="4">
    <source>
        <dbReference type="ARBA" id="ARBA00022618"/>
    </source>
</evidence>
<feature type="active site" evidence="10">
    <location>
        <position position="172"/>
    </location>
</feature>
<evidence type="ECO:0000313" key="15">
    <source>
        <dbReference type="Proteomes" id="UP001479520"/>
    </source>
</evidence>
<dbReference type="EMBL" id="CP151406">
    <property type="protein sequence ID" value="WZJ21659.1"/>
    <property type="molecule type" value="Genomic_DNA"/>
</dbReference>
<proteinExistence type="inferred from homology"/>
<evidence type="ECO:0000256" key="10">
    <source>
        <dbReference type="HAMAP-Rule" id="MF_01808"/>
    </source>
</evidence>
<dbReference type="HAMAP" id="MF_01808">
    <property type="entry name" value="Recomb_XerC_XerD"/>
    <property type="match status" value="1"/>
</dbReference>
<feature type="domain" description="Core-binding (CB)" evidence="13">
    <location>
        <begin position="1"/>
        <end position="84"/>
    </location>
</feature>
<feature type="active site" evidence="10">
    <location>
        <position position="241"/>
    </location>
</feature>
<dbReference type="Gene3D" id="1.10.150.130">
    <property type="match status" value="1"/>
</dbReference>
<feature type="active site" description="O-(3'-phospho-DNA)-tyrosine intermediate" evidence="10">
    <location>
        <position position="276"/>
    </location>
</feature>
<keyword evidence="3 10" id="KW-0963">Cytoplasm</keyword>
<comment type="subunit">
    <text evidence="10">Forms a cyclic heterotetrameric complex composed of two molecules of XerC and two molecules of XerD.</text>
</comment>
<dbReference type="PANTHER" id="PTHR30349">
    <property type="entry name" value="PHAGE INTEGRASE-RELATED"/>
    <property type="match status" value="1"/>
</dbReference>
<keyword evidence="4 10" id="KW-0132">Cell division</keyword>
<sequence>MTPAEAVAAYLDELAEQRRLSPHTVANYRRDLAQLLTAAEGLPLDRLLVHHIRRFVASLHAKGLSGRSLARLLSAWRGFFAWLGERGLVKVNPCDGMRAPKSPRRLPKALSVDEAARLLEPADDGDSRLEARDAAMFELLYSSGLRLAELVGLDRDALDGILHEGEVRVLGKRSKPRLIPVGAQARRALVAWAAVRDELAVDDEPALFINRRGRRISPRSVELRLAQRALRLGLPQHVHPHMLRHSFASHVLQSSGDLRAVQEMLGHASIASTQVYTHLDFQHLASVYDKAHPRAKR</sequence>